<dbReference type="GO" id="GO:0003700">
    <property type="term" value="F:DNA-binding transcription factor activity"/>
    <property type="evidence" value="ECO:0007669"/>
    <property type="project" value="InterPro"/>
</dbReference>
<organism evidence="6 7">
    <name type="scientific">Maricaulis maris</name>
    <dbReference type="NCBI Taxonomy" id="74318"/>
    <lineage>
        <taxon>Bacteria</taxon>
        <taxon>Pseudomonadati</taxon>
        <taxon>Pseudomonadota</taxon>
        <taxon>Alphaproteobacteria</taxon>
        <taxon>Maricaulales</taxon>
        <taxon>Maricaulaceae</taxon>
        <taxon>Maricaulis</taxon>
    </lineage>
</organism>
<evidence type="ECO:0000313" key="6">
    <source>
        <dbReference type="EMBL" id="RKQ89579.1"/>
    </source>
</evidence>
<dbReference type="GO" id="GO:0006351">
    <property type="term" value="P:DNA-templated transcription"/>
    <property type="evidence" value="ECO:0007669"/>
    <property type="project" value="TreeGrafter"/>
</dbReference>
<dbReference type="Proteomes" id="UP000273675">
    <property type="component" value="Unassembled WGS sequence"/>
</dbReference>
<dbReference type="GO" id="GO:0043565">
    <property type="term" value="F:sequence-specific DNA binding"/>
    <property type="evidence" value="ECO:0007669"/>
    <property type="project" value="TreeGrafter"/>
</dbReference>
<dbReference type="InterPro" id="IPR036388">
    <property type="entry name" value="WH-like_DNA-bd_sf"/>
</dbReference>
<dbReference type="SUPFAM" id="SSF53850">
    <property type="entry name" value="Periplasmic binding protein-like II"/>
    <property type="match status" value="1"/>
</dbReference>
<evidence type="ECO:0000256" key="3">
    <source>
        <dbReference type="ARBA" id="ARBA00023125"/>
    </source>
</evidence>
<sequence length="297" mass="33602">MHHWKQIPYFLSVARTGGFRPAADDLDATHATVRSHIIALENSLGTQLFRRSKKGLELTRAGRILLTNAQDAEKQLETGRNGVQGVDRQASGLVRISAEPMTGHLLLAPILAEFCKLYPDIELEIRLTYDIEDINGLETDISIRNAEAVSDDVTARKLFPTASCIYASRDYIDTHFPGAGARGENLQWIGYGAEPEQKIWVDQSPFPDARLRHIARDVEMHLHLVRGGLGMSFLPVWCETLFPELRRAPGTDIVFRRNTWILLHSDLRKVARIRMFVDFVAQALRNVNAQLTQQRNR</sequence>
<comment type="similarity">
    <text evidence="1">Belongs to the LysR transcriptional regulatory family.</text>
</comment>
<dbReference type="Pfam" id="PF00126">
    <property type="entry name" value="HTH_1"/>
    <property type="match status" value="1"/>
</dbReference>
<gene>
    <name evidence="6" type="ORF">C7435_3282</name>
</gene>
<dbReference type="PROSITE" id="PS50931">
    <property type="entry name" value="HTH_LYSR"/>
    <property type="match status" value="1"/>
</dbReference>
<accession>A0A495CW28</accession>
<evidence type="ECO:0000256" key="4">
    <source>
        <dbReference type="ARBA" id="ARBA00023163"/>
    </source>
</evidence>
<dbReference type="InterPro" id="IPR036390">
    <property type="entry name" value="WH_DNA-bd_sf"/>
</dbReference>
<dbReference type="EMBL" id="RBIM01000009">
    <property type="protein sequence ID" value="RKQ89579.1"/>
    <property type="molecule type" value="Genomic_DNA"/>
</dbReference>
<dbReference type="Pfam" id="PF03466">
    <property type="entry name" value="LysR_substrate"/>
    <property type="match status" value="1"/>
</dbReference>
<dbReference type="Gene3D" id="1.10.10.10">
    <property type="entry name" value="Winged helix-like DNA-binding domain superfamily/Winged helix DNA-binding domain"/>
    <property type="match status" value="1"/>
</dbReference>
<keyword evidence="3 6" id="KW-0238">DNA-binding</keyword>
<dbReference type="AlphaFoldDB" id="A0A495CW28"/>
<evidence type="ECO:0000256" key="2">
    <source>
        <dbReference type="ARBA" id="ARBA00023015"/>
    </source>
</evidence>
<keyword evidence="2" id="KW-0805">Transcription regulation</keyword>
<name>A0A495CW28_9PROT</name>
<dbReference type="InterPro" id="IPR000847">
    <property type="entry name" value="LysR_HTH_N"/>
</dbReference>
<dbReference type="Gene3D" id="3.40.190.290">
    <property type="match status" value="1"/>
</dbReference>
<evidence type="ECO:0000313" key="7">
    <source>
        <dbReference type="Proteomes" id="UP000273675"/>
    </source>
</evidence>
<dbReference type="InterPro" id="IPR005119">
    <property type="entry name" value="LysR_subst-bd"/>
</dbReference>
<dbReference type="SUPFAM" id="SSF46785">
    <property type="entry name" value="Winged helix' DNA-binding domain"/>
    <property type="match status" value="1"/>
</dbReference>
<dbReference type="OrthoDB" id="9798121at2"/>
<dbReference type="PANTHER" id="PTHR30537:SF3">
    <property type="entry name" value="TRANSCRIPTIONAL REGULATORY PROTEIN"/>
    <property type="match status" value="1"/>
</dbReference>
<evidence type="ECO:0000256" key="1">
    <source>
        <dbReference type="ARBA" id="ARBA00009437"/>
    </source>
</evidence>
<comment type="caution">
    <text evidence="6">The sequence shown here is derived from an EMBL/GenBank/DDBJ whole genome shotgun (WGS) entry which is preliminary data.</text>
</comment>
<feature type="domain" description="HTH lysR-type" evidence="5">
    <location>
        <begin position="1"/>
        <end position="59"/>
    </location>
</feature>
<protein>
    <submittedName>
        <fullName evidence="6">DNA-binding transcriptional LysR family regulator</fullName>
    </submittedName>
</protein>
<proteinExistence type="inferred from homology"/>
<evidence type="ECO:0000259" key="5">
    <source>
        <dbReference type="PROSITE" id="PS50931"/>
    </source>
</evidence>
<dbReference type="RefSeq" id="WP_121212491.1">
    <property type="nucleotide sequence ID" value="NZ_RBIM01000009.1"/>
</dbReference>
<dbReference type="InterPro" id="IPR058163">
    <property type="entry name" value="LysR-type_TF_proteobact-type"/>
</dbReference>
<keyword evidence="4" id="KW-0804">Transcription</keyword>
<reference evidence="6 7" key="1">
    <citation type="submission" date="2018-10" db="EMBL/GenBank/DDBJ databases">
        <title>Genomic Encyclopedia of Type Strains, Phase IV (KMG-IV): sequencing the most valuable type-strain genomes for metagenomic binning, comparative biology and taxonomic classification.</title>
        <authorList>
            <person name="Goeker M."/>
        </authorList>
    </citation>
    <scope>NUCLEOTIDE SEQUENCE [LARGE SCALE GENOMIC DNA]</scope>
    <source>
        <strain evidence="6 7">DSM 4734</strain>
    </source>
</reference>
<dbReference type="PANTHER" id="PTHR30537">
    <property type="entry name" value="HTH-TYPE TRANSCRIPTIONAL REGULATOR"/>
    <property type="match status" value="1"/>
</dbReference>